<evidence type="ECO:0000313" key="3">
    <source>
        <dbReference type="EMBL" id="MXP46845.1"/>
    </source>
</evidence>
<feature type="domain" description="GST C-terminal" evidence="2">
    <location>
        <begin position="87"/>
        <end position="203"/>
    </location>
</feature>
<dbReference type="InterPro" id="IPR004045">
    <property type="entry name" value="Glutathione_S-Trfase_N"/>
</dbReference>
<dbReference type="Gene3D" id="3.40.30.10">
    <property type="entry name" value="Glutaredoxin"/>
    <property type="match status" value="1"/>
</dbReference>
<dbReference type="Pfam" id="PF00043">
    <property type="entry name" value="GST_C"/>
    <property type="match status" value="1"/>
</dbReference>
<dbReference type="EMBL" id="WTYP01000001">
    <property type="protein sequence ID" value="MXP46845.1"/>
    <property type="molecule type" value="Genomic_DNA"/>
</dbReference>
<evidence type="ECO:0000259" key="1">
    <source>
        <dbReference type="PROSITE" id="PS50404"/>
    </source>
</evidence>
<dbReference type="PROSITE" id="PS50405">
    <property type="entry name" value="GST_CTER"/>
    <property type="match status" value="1"/>
</dbReference>
<keyword evidence="3" id="KW-0808">Transferase</keyword>
<reference evidence="3 4" key="1">
    <citation type="submission" date="2019-12" db="EMBL/GenBank/DDBJ databases">
        <title>Genomic-based taxomic classification of the family Erythrobacteraceae.</title>
        <authorList>
            <person name="Xu L."/>
        </authorList>
    </citation>
    <scope>NUCLEOTIDE SEQUENCE [LARGE SCALE GENOMIC DNA]</scope>
    <source>
        <strain evidence="3 4">SW-109</strain>
    </source>
</reference>
<comment type="caution">
    <text evidence="3">The sequence shown here is derived from an EMBL/GenBank/DDBJ whole genome shotgun (WGS) entry which is preliminary data.</text>
</comment>
<dbReference type="PROSITE" id="PS50404">
    <property type="entry name" value="GST_NTER"/>
    <property type="match status" value="1"/>
</dbReference>
<evidence type="ECO:0000259" key="2">
    <source>
        <dbReference type="PROSITE" id="PS50405"/>
    </source>
</evidence>
<dbReference type="InterPro" id="IPR034345">
    <property type="entry name" value="Gtt2-like_N"/>
</dbReference>
<accession>A0A6I4UZC3</accession>
<feature type="domain" description="GST N-terminal" evidence="1">
    <location>
        <begin position="1"/>
        <end position="82"/>
    </location>
</feature>
<dbReference type="RefSeq" id="WP_160730036.1">
    <property type="nucleotide sequence ID" value="NZ_WTYP01000001.1"/>
</dbReference>
<dbReference type="InterPro" id="IPR010987">
    <property type="entry name" value="Glutathione-S-Trfase_C-like"/>
</dbReference>
<gene>
    <name evidence="3" type="ORF">GRI43_05505</name>
</gene>
<evidence type="ECO:0000313" key="4">
    <source>
        <dbReference type="Proteomes" id="UP000471435"/>
    </source>
</evidence>
<dbReference type="CDD" id="cd03051">
    <property type="entry name" value="GST_N_GTT2_like"/>
    <property type="match status" value="1"/>
</dbReference>
<dbReference type="InterPro" id="IPR004046">
    <property type="entry name" value="GST_C"/>
</dbReference>
<name>A0A6I4UZC3_9SPHN</name>
<dbReference type="PANTHER" id="PTHR44051">
    <property type="entry name" value="GLUTATHIONE S-TRANSFERASE-RELATED"/>
    <property type="match status" value="1"/>
</dbReference>
<dbReference type="SFLD" id="SFLDS00019">
    <property type="entry name" value="Glutathione_Transferase_(cytos"/>
    <property type="match status" value="1"/>
</dbReference>
<dbReference type="InterPro" id="IPR036282">
    <property type="entry name" value="Glutathione-S-Trfase_C_sf"/>
</dbReference>
<dbReference type="PANTHER" id="PTHR44051:SF8">
    <property type="entry name" value="GLUTATHIONE S-TRANSFERASE GSTA"/>
    <property type="match status" value="1"/>
</dbReference>
<protein>
    <submittedName>
        <fullName evidence="3">Glutathione S-transferase</fullName>
    </submittedName>
</protein>
<dbReference type="Pfam" id="PF13409">
    <property type="entry name" value="GST_N_2"/>
    <property type="match status" value="1"/>
</dbReference>
<dbReference type="SFLD" id="SFLDG00358">
    <property type="entry name" value="Main_(cytGST)"/>
    <property type="match status" value="1"/>
</dbReference>
<keyword evidence="4" id="KW-1185">Reference proteome</keyword>
<dbReference type="InterPro" id="IPR036249">
    <property type="entry name" value="Thioredoxin-like_sf"/>
</dbReference>
<dbReference type="AlphaFoldDB" id="A0A6I4UZC3"/>
<dbReference type="Gene3D" id="1.20.1050.10">
    <property type="match status" value="1"/>
</dbReference>
<proteinExistence type="predicted"/>
<dbReference type="InterPro" id="IPR040079">
    <property type="entry name" value="Glutathione_S-Trfase"/>
</dbReference>
<dbReference type="SUPFAM" id="SSF47616">
    <property type="entry name" value="GST C-terminal domain-like"/>
    <property type="match status" value="1"/>
</dbReference>
<dbReference type="Proteomes" id="UP000471435">
    <property type="component" value="Unassembled WGS sequence"/>
</dbReference>
<organism evidence="3 4">
    <name type="scientific">Pontixanthobacter luteolus</name>
    <dbReference type="NCBI Taxonomy" id="295089"/>
    <lineage>
        <taxon>Bacteria</taxon>
        <taxon>Pseudomonadati</taxon>
        <taxon>Pseudomonadota</taxon>
        <taxon>Alphaproteobacteria</taxon>
        <taxon>Sphingomonadales</taxon>
        <taxon>Erythrobacteraceae</taxon>
        <taxon>Pontixanthobacter</taxon>
    </lineage>
</organism>
<dbReference type="OrthoDB" id="5293590at2"/>
<sequence length="203" mass="22382">MLFYDSPNPAPNPRRVRIFAAEKGIELPSREISIPNREQKSEEFLAINPRGQTPALQLDGGTVITESISICRYLEALHPDPALFGTDPVEIAQIDMWVRRAEMILMAPVGAVWVHTHPFTAAIPGRNQEYGEASRPRVEEAYRFFDQSLQGREFLASDSYTIADIVLLTTMDFSAFAGCPAPEDCAALHAWHAGVSSRPSAAA</sequence>
<dbReference type="SUPFAM" id="SSF52833">
    <property type="entry name" value="Thioredoxin-like"/>
    <property type="match status" value="1"/>
</dbReference>
<dbReference type="GO" id="GO:0016740">
    <property type="term" value="F:transferase activity"/>
    <property type="evidence" value="ECO:0007669"/>
    <property type="project" value="UniProtKB-KW"/>
</dbReference>